<dbReference type="InterPro" id="IPR018378">
    <property type="entry name" value="C-type_lectin_CS"/>
</dbReference>
<name>A0ABM4C3M2_HYDVU</name>
<dbReference type="SMART" id="SM00034">
    <property type="entry name" value="CLECT"/>
    <property type="match status" value="1"/>
</dbReference>
<dbReference type="InterPro" id="IPR001304">
    <property type="entry name" value="C-type_lectin-like"/>
</dbReference>
<organism evidence="8 9">
    <name type="scientific">Hydra vulgaris</name>
    <name type="common">Hydra</name>
    <name type="synonym">Hydra attenuata</name>
    <dbReference type="NCBI Taxonomy" id="6087"/>
    <lineage>
        <taxon>Eukaryota</taxon>
        <taxon>Metazoa</taxon>
        <taxon>Cnidaria</taxon>
        <taxon>Hydrozoa</taxon>
        <taxon>Hydroidolina</taxon>
        <taxon>Anthoathecata</taxon>
        <taxon>Aplanulata</taxon>
        <taxon>Hydridae</taxon>
        <taxon>Hydra</taxon>
    </lineage>
</organism>
<dbReference type="InterPro" id="IPR016187">
    <property type="entry name" value="CTDL_fold"/>
</dbReference>
<dbReference type="Gene3D" id="3.10.100.10">
    <property type="entry name" value="Mannose-Binding Protein A, subunit A"/>
    <property type="match status" value="1"/>
</dbReference>
<evidence type="ECO:0000256" key="1">
    <source>
        <dbReference type="ARBA" id="ARBA00004613"/>
    </source>
</evidence>
<evidence type="ECO:0000256" key="6">
    <source>
        <dbReference type="SAM" id="SignalP"/>
    </source>
</evidence>
<dbReference type="InterPro" id="IPR000884">
    <property type="entry name" value="TSP1_rpt"/>
</dbReference>
<reference evidence="9" key="1">
    <citation type="submission" date="2025-08" db="UniProtKB">
        <authorList>
            <consortium name="RefSeq"/>
        </authorList>
    </citation>
    <scope>IDENTIFICATION</scope>
</reference>
<dbReference type="Proteomes" id="UP001652625">
    <property type="component" value="Chromosome 06"/>
</dbReference>
<keyword evidence="5" id="KW-1015">Disulfide bond</keyword>
<dbReference type="SMART" id="SM00209">
    <property type="entry name" value="TSP1"/>
    <property type="match status" value="21"/>
</dbReference>
<dbReference type="InterPro" id="IPR036383">
    <property type="entry name" value="TSP1_rpt_sf"/>
</dbReference>
<dbReference type="Pfam" id="PF00059">
    <property type="entry name" value="Lectin_C"/>
    <property type="match status" value="1"/>
</dbReference>
<dbReference type="Pfam" id="PF00090">
    <property type="entry name" value="TSP_1"/>
    <property type="match status" value="21"/>
</dbReference>
<accession>A0ABM4C3M2</accession>
<keyword evidence="2" id="KW-0964">Secreted</keyword>
<keyword evidence="8" id="KW-1185">Reference proteome</keyword>
<dbReference type="RefSeq" id="XP_065656133.1">
    <property type="nucleotide sequence ID" value="XM_065800061.1"/>
</dbReference>
<gene>
    <name evidence="9" type="primary">LOC136081827</name>
</gene>
<dbReference type="SUPFAM" id="SSF56436">
    <property type="entry name" value="C-type lectin-like"/>
    <property type="match status" value="1"/>
</dbReference>
<comment type="subcellular location">
    <subcellularLocation>
        <location evidence="1">Secreted</location>
    </subcellularLocation>
</comment>
<dbReference type="Gene3D" id="2.20.100.10">
    <property type="entry name" value="Thrombospondin type-1 (TSP1) repeat"/>
    <property type="match status" value="21"/>
</dbReference>
<dbReference type="PROSITE" id="PS00615">
    <property type="entry name" value="C_TYPE_LECTIN_1"/>
    <property type="match status" value="1"/>
</dbReference>
<dbReference type="PANTHER" id="PTHR22906:SF43">
    <property type="entry name" value="PROPERDIN"/>
    <property type="match status" value="1"/>
</dbReference>
<dbReference type="CDD" id="cd00037">
    <property type="entry name" value="CLECT"/>
    <property type="match status" value="1"/>
</dbReference>
<dbReference type="GeneID" id="136081827"/>
<feature type="domain" description="C-type lectin" evidence="7">
    <location>
        <begin position="3533"/>
        <end position="3662"/>
    </location>
</feature>
<dbReference type="PANTHER" id="PTHR22906">
    <property type="entry name" value="PROPERDIN"/>
    <property type="match status" value="1"/>
</dbReference>
<proteinExistence type="predicted"/>
<feature type="signal peptide" evidence="6">
    <location>
        <begin position="1"/>
        <end position="16"/>
    </location>
</feature>
<dbReference type="SUPFAM" id="SSF82895">
    <property type="entry name" value="TSP-1 type 1 repeat"/>
    <property type="match status" value="21"/>
</dbReference>
<sequence length="4034" mass="447303">MKYLILFVSVFSLSKAVNIFVKDEELVLQNGNLLTTLPLLEKAYSVSFQFKPTSISTKYRNIIHLSFDGDISEYGDRTPGVWMENGMLNIASAVNKNPNYYYNTDPIPLHEWSNLKISQTELNGVYTFIIYLNGKLIHNKVNKYPKEFQNVKVYASDPWYEAQGGSIKEFKIQNGNDDVDGGLSEWSPFSECSTSCGDGTKTRKRTCTNPTPSESGKDCIEPLIEIVNCTLGQCPAVDGGLSEWGPFSECSATCGDGTKTRKRTCTNPTPSQNGNGCVGPLIEINNCMLGQCPAVDGGLSEWGPFSECSATCGDGTKTRKRTCTNPTPSQNGNGCVGPLIEINNCMLGQCPAVDGGLSEWGPFSECSATCGDGTKTRKRTCTNPTPSQNGNGCVGPLIEINNCMLGQCPVVDGGLSEWSPFSGCSVTCGDGIKVRIRTCTNPTPSQNGKDCVGPLFEVDDCTLQQCPAVDGGLSEWGPFSECSATCGDGTKTRKRTCTNPTPQNGKGCVGSLIEINDCTFGQCTVVDGGLSEWGPFSECSATCGDGKKTRKRTCTNSTSSENGKGCVGLLVDIDDCFLGQCLVVDGGLSEWSQFSECSATCGDGMKVRMRTCTNPTPSKNGKDCVGPLFEVDNCTLGQCSEPEFIKEEEFVLVKNTLVTTLLSLEKAYSVSFMIKPNSYSKEWSSVIHLTINDDVGEYGQRTPGVWFSPDGLGKLVIASAVNDDFNYHFFSEPLPLHEWSSIRISQYSHNGVYTFTCYINGKLIHSIENKSPQSFKNVKVYVADPWYDAQDGSVKKLRIKNGNDDVDGGLSEWSPFSECSATCGDGKKTRKRTCTNPPPSGNGKDCVGVLTETDACDLGQCPEPEFIKEEEFVLVKNTLVTTLLSLEKAYSVSFMIKPNSYSKEWSSVIHLTINDDVGEYGQRTPGVWFSPDGLGKLVIASAVNDDFNYHFFSEPLPLHEWSSIRISQYSRNGVYTFTCYINGKLIHSIENKSPQSFKNVKVYVADPWYDAQDGSVKKLRIKNGNDDVDGGLSEWSPFSECSATCGDGKKTRKRTCTNPPPSGNGKDCVGVLTETDACDLGQCPEPEFIKEEEFVLVKNTLVTTLLSLEKAYSVSFMIKPNSYSKEWSSVIHLTINDDVGEYGQRTPGVWFSPDGLGKLVIASAVNDDFNYHFFSEPLPLHEWSSIRISQYSRNGVYTFTCYINGKLIHSIENKSPQSFKNVKVYVADPWYDAQDGSVKKLRIKNGNDDVDGGLSEWSPFSECSATCGDGKKTRKRTCTNPPPSGNGKDCVGVLTETDACDLGQCPEPEFIKEEEFVLVKNTLVTTLLSLEKAYSVSFMIKPNSYSKEWSSVIHLTINDDVGEYGQRTPGVWFSPDGLGKLVIASAVNDDFNYHFFSEPLPLHEWSSIRISQYSRNGVYTFTCYINGKLIHSIENKSPQSFKNVKVYVADPWYDAQDGSVKKLRIKNGNDDVDGGLSEWSPFSECSATCGDGKKTRKRTCTNPPPSGNGKDCVGVLTETDACDLGQCPEPEFIKEEEFVLVKNTLVTTLLSLEKAYSVSFMIKPNSYSKEWSSVIHLTINDDVGEYGQRTPGVWFSPDGLGKLVIASAVNDDFNYHFFSEPLPLHEWSSIRISQYSRNGVYTFTCYINGKLIHSIENKSPQSFKNVKVYVADPWYDAQDGSVKKLRIKNGNDDVDGGLSEWSPFSECSATCGDGKKTRKRTCTNPPPSGNGKDCVGVLTETDACDLGQCPEPEFIKEEEFVLVKNTLVTTLLSLEKAYSVSFMIKPNSYSKEWSSVIHLTINDDVGEYGQRTPGVWFSPDGLGKLVIASAVNDDFNYHFFSEPLPLHEWSSIRISQYSRNGVYTFTCYINGKLIHSIENKSPQSFKNVKVYVADPWYDAQDGSVKKLRIKNGNDDVDGGLSEWSPFSECSATCGDGKKTRKRTCTNPPPSGNGKDCVGVLTETDACDLGQCPEPEFIKEEEFVLVKNTLVTTLLSLEKAYSVSFMIKPNSYSKEWSSVIHLTINDDVGEYGQRTPGVWFSPDGLGKLVIASAVNDDFNYHFFSEPLPLHEWSSIRISQYSRNGVYTFTCYINGKLIHSIENKSPQSFKNVKVYVADPWYDAQDGSVKKLRIKNGNDDVDGGLSEWSPFSECSATCGDGKKTRKRTCTNPPPSGNGKDCVGVLTETDACDLGQCPEPEFIKEEEFVLVKNTLVTTLLSLEKAYSVSFMIKPNSYSKEWSSVIHLTINDDVGEYGQRTPGVWFSPDGLGKLVIASAVNDDFNYHFFSEPLPLHEWSSIRISQYSRNGVYTFTCYINGKLIHSIENKSPQSFKNVKVYVADPWYDAQDGSVKKLRIKNGNDDVDGGLSEWSPFSECSATCGDGKKTRKRTCTNPPPSGNGKDCVGVLTETDACDLGQCPEPEFIKEEEFVLVKNTLVTTLLSLEKAYSVSFMIKPNSYSKEWSSVIHLTINDDVGEYGQRTPGVWFSPDGLGKLVIASAVNDDFNYHFFSEPLPLHEWSSIRISQYSRNGVYTFTCYINGKLIHSIENKSPQSFKNVKVYVADPWYDAQDGSVKKLRIKNGNDDVDGGLSEWSPFSECSATCGDGKKTRKRTCTNPPPSGNGKDCVGVLTETDACDLGQCPEPEFIKEEEFVLVKNTLVTTLLSLEKAYSVSFMIKPNSYSKEWSSVIHLTINDDVGEYGQRTPGVWFSPDGLGKLVIASAFNDDFNYHFFSEPLPLHEWSSIRISQYSRNGVYTFTCYINGKLIHSIENKSPQSFKNVKVYVADPWYDAQDGSVKKLRIKNGNDDVDGGLSEWSPFSECSATCGDGKKTRKRTCTNPPPSGNGKDCVGVLTETDACDLGQCPEPEFIKEEEFVLVKNTLVTTLLSLEKAYSVSFMIKPNSYSKEWSSVIHLTINDDVGEYGQRTPGVWFSPDGLGKLVIASAVNDDFNYHFFSEPLPLHEWSSIRISQYSRNGVYTFTCYINGKLIHSIENKSPQSFKNVKVYVADPWYDAQDGSVKKLRIKNGNDDVDGGLSEWSPFSECSATCGDGKKTRKRTCTNPPPSGNGKDCVGVLTETDACDLGQCPEPEFIKEEEFVLVKNTLVTTLLSLEKAYSVSFMIKPNSYSKEWSSVIHLTINDDVGEYGQRTPGVWFSPDGLGKLVIASAVNDDFNYHFFSEPLPLHEWSSIRISQYSRNGVYTFTCYINGKLIHSIENKSPQSFKNVKVYVADPWYDAQDGSVKKLRIKNGNDDVDGGLSEWSPFSECSATCGDGKKTRKRTCTNPPPSGNGKDCVGVLTETDACDLGQCPEPEFIKEEEFVLVKNTLVTTLLSLEKAYSVSFMIKPNSYSKEWSSVIHLTINDDVGEYGQRTPGVWFSPDGLGKLVIASAVNDDFNYHFFSEPLPLHEWSSIRISQYSRNGVYTFTCYINGKLIHSIENKSPQSFKNVKVYVADPWYDAQDGSVKKLRIKNGNDDVDGGLSEWSPFSECSATCGDGKKTRKRTCTNPPPSGNGKDCVGVLTETDACNLRICQGSSNGKCASGLVEYGSDCYFFHSVTPVLPGKSWRESHKSCLNMGGNLLSITDQSEVAFVLNQLRDESIKNKKHWIGLNAIQNNRTFVWSDKSPLLFLNWKTQEPNNHNNMNEECVETTNEGWNDNSCDRQFGFICKIKQENGLVKEAEFVVIKDNLITTLSSLEKAYIVSFKIKPNSYSLGWKNVIHLTIDKDVGKYGERIPAAWFLDDGSGRLAIASAINGNGNYYFITQPLLLNEWSSIQINQVKLNGVYIFTCYLNGVVIHSVENTKPQTFINVKVYAADPWYPPQNCSIKDLLIINGNVEQMIEDKATNLTQTNLVAVIPKLEKKHKIYFDVKPNSFSKGFHSVLHFTIGSDLSKYGDRVPGVWFHENGDGSLFIAAPINGNLNRVFKTTPVPLKEWSRLEITQQLVSNAYVFSIKLNGKVILSEQNYQPQIFEDVKVFAADPWYPPQDGLIKNLFIVNGESDAYVPNIKRLTNQCTPVNSKSKTDSTRKDGRLTKSFISKFAK</sequence>
<evidence type="ECO:0000256" key="4">
    <source>
        <dbReference type="ARBA" id="ARBA00022737"/>
    </source>
</evidence>
<dbReference type="InterPro" id="IPR013320">
    <property type="entry name" value="ConA-like_dom_sf"/>
</dbReference>
<feature type="chain" id="PRO_5047120544" evidence="6">
    <location>
        <begin position="17"/>
        <end position="4034"/>
    </location>
</feature>
<keyword evidence="3 6" id="KW-0732">Signal</keyword>
<dbReference type="InterPro" id="IPR016186">
    <property type="entry name" value="C-type_lectin-like/link_sf"/>
</dbReference>
<evidence type="ECO:0000313" key="8">
    <source>
        <dbReference type="Proteomes" id="UP001652625"/>
    </source>
</evidence>
<dbReference type="InterPro" id="IPR052065">
    <property type="entry name" value="Compl_asym_regulator"/>
</dbReference>
<evidence type="ECO:0000256" key="2">
    <source>
        <dbReference type="ARBA" id="ARBA00022525"/>
    </source>
</evidence>
<evidence type="ECO:0000256" key="3">
    <source>
        <dbReference type="ARBA" id="ARBA00022729"/>
    </source>
</evidence>
<dbReference type="SUPFAM" id="SSF49899">
    <property type="entry name" value="Concanavalin A-like lectins/glucanases"/>
    <property type="match status" value="13"/>
</dbReference>
<protein>
    <submittedName>
        <fullName evidence="9">Uncharacterized protein LOC136081827 isoform X1</fullName>
    </submittedName>
</protein>
<evidence type="ECO:0000256" key="5">
    <source>
        <dbReference type="ARBA" id="ARBA00023157"/>
    </source>
</evidence>
<evidence type="ECO:0000313" key="9">
    <source>
        <dbReference type="RefSeq" id="XP_065656133.1"/>
    </source>
</evidence>
<evidence type="ECO:0000259" key="7">
    <source>
        <dbReference type="SMART" id="SM00034"/>
    </source>
</evidence>
<keyword evidence="4" id="KW-0677">Repeat</keyword>